<feature type="transmembrane region" description="Helical" evidence="9">
    <location>
        <begin position="229"/>
        <end position="251"/>
    </location>
</feature>
<evidence type="ECO:0000313" key="11">
    <source>
        <dbReference type="Proteomes" id="UP001238467"/>
    </source>
</evidence>
<feature type="transmembrane region" description="Helical" evidence="9">
    <location>
        <begin position="288"/>
        <end position="310"/>
    </location>
</feature>
<feature type="transmembrane region" description="Helical" evidence="9">
    <location>
        <begin position="64"/>
        <end position="86"/>
    </location>
</feature>
<reference evidence="10 11" key="1">
    <citation type="submission" date="2023-07" db="EMBL/GenBank/DDBJ databases">
        <title>Genomic Encyclopedia of Type Strains, Phase IV (KMG-IV): sequencing the most valuable type-strain genomes for metagenomic binning, comparative biology and taxonomic classification.</title>
        <authorList>
            <person name="Goeker M."/>
        </authorList>
    </citation>
    <scope>NUCLEOTIDE SEQUENCE [LARGE SCALE GENOMIC DNA]</scope>
    <source>
        <strain evidence="10 11">DSM 1277</strain>
    </source>
</reference>
<dbReference type="RefSeq" id="WP_307063819.1">
    <property type="nucleotide sequence ID" value="NZ_JAUSUH010000012.1"/>
</dbReference>
<dbReference type="PANTHER" id="PTHR32196:SF21">
    <property type="entry name" value="ABC TRANSPORTER PERMEASE PROTEIN YPHD-RELATED"/>
    <property type="match status" value="1"/>
</dbReference>
<keyword evidence="4" id="KW-0997">Cell inner membrane</keyword>
<feature type="transmembrane region" description="Helical" evidence="9">
    <location>
        <begin position="92"/>
        <end position="121"/>
    </location>
</feature>
<keyword evidence="2" id="KW-0813">Transport</keyword>
<evidence type="ECO:0000256" key="2">
    <source>
        <dbReference type="ARBA" id="ARBA00022448"/>
    </source>
</evidence>
<feature type="transmembrane region" description="Helical" evidence="9">
    <location>
        <begin position="263"/>
        <end position="281"/>
    </location>
</feature>
<accession>A0ABU0DNC4</accession>
<feature type="compositionally biased region" description="Low complexity" evidence="8">
    <location>
        <begin position="1"/>
        <end position="19"/>
    </location>
</feature>
<feature type="transmembrane region" description="Helical" evidence="9">
    <location>
        <begin position="316"/>
        <end position="333"/>
    </location>
</feature>
<evidence type="ECO:0000256" key="8">
    <source>
        <dbReference type="SAM" id="MobiDB-lite"/>
    </source>
</evidence>
<feature type="transmembrane region" description="Helical" evidence="9">
    <location>
        <begin position="182"/>
        <end position="203"/>
    </location>
</feature>
<evidence type="ECO:0000256" key="6">
    <source>
        <dbReference type="ARBA" id="ARBA00022989"/>
    </source>
</evidence>
<evidence type="ECO:0000256" key="9">
    <source>
        <dbReference type="SAM" id="Phobius"/>
    </source>
</evidence>
<evidence type="ECO:0000256" key="4">
    <source>
        <dbReference type="ARBA" id="ARBA00022519"/>
    </source>
</evidence>
<proteinExistence type="predicted"/>
<evidence type="ECO:0000256" key="3">
    <source>
        <dbReference type="ARBA" id="ARBA00022475"/>
    </source>
</evidence>
<evidence type="ECO:0000256" key="5">
    <source>
        <dbReference type="ARBA" id="ARBA00022692"/>
    </source>
</evidence>
<dbReference type="PANTHER" id="PTHR32196">
    <property type="entry name" value="ABC TRANSPORTER PERMEASE PROTEIN YPHD-RELATED-RELATED"/>
    <property type="match status" value="1"/>
</dbReference>
<feature type="transmembrane region" description="Helical" evidence="9">
    <location>
        <begin position="35"/>
        <end position="57"/>
    </location>
</feature>
<keyword evidence="3" id="KW-1003">Cell membrane</keyword>
<feature type="transmembrane region" description="Helical" evidence="9">
    <location>
        <begin position="133"/>
        <end position="152"/>
    </location>
</feature>
<feature type="region of interest" description="Disordered" evidence="8">
    <location>
        <begin position="1"/>
        <end position="23"/>
    </location>
</feature>
<protein>
    <submittedName>
        <fullName evidence="10">Ribose/xylose/arabinose/galactoside ABC-type transport system permease subunit</fullName>
    </submittedName>
</protein>
<keyword evidence="6 9" id="KW-1133">Transmembrane helix</keyword>
<keyword evidence="5 9" id="KW-0812">Transmembrane</keyword>
<comment type="caution">
    <text evidence="10">The sequence shown here is derived from an EMBL/GenBank/DDBJ whole genome shotgun (WGS) entry which is preliminary data.</text>
</comment>
<dbReference type="CDD" id="cd06579">
    <property type="entry name" value="TM_PBP1_transp_AraH_like"/>
    <property type="match status" value="1"/>
</dbReference>
<evidence type="ECO:0000256" key="1">
    <source>
        <dbReference type="ARBA" id="ARBA00004651"/>
    </source>
</evidence>
<keyword evidence="7 9" id="KW-0472">Membrane</keyword>
<sequence>MTIAEQQAPAAGAPPSRSEAAGRDTSHPLVRFLRVWGTILVILLVAVAFSFASPYFLTVSNINNILFSMFTCALLSMGLTFVVAAGSFDLSIGTIVTTSSIVCALCIPVLGAPAAIIVALLVSMLIGLANGVLVTWFRISGIVGTIGVMFLLEGGNQYLTGGYQVAVGYDEHFFRWLGQGRYGFIAVKSVFLFVFFIIAFIIANRLRIGHYINAVGDNPLAAYYSGIPVYRWVISSFVLSALFCGIAGIFLASTSSSAQPTGGAGYLLEAFAAVFLGATILGKGKPHVLGTLLGVFFLYMVSNGMTQFGVDSSARNIFNGFVLLAAVGTNALLNREELHLRFI</sequence>
<organism evidence="10 11">
    <name type="scientific">Ancylobacter vacuolatus</name>
    <dbReference type="NCBI Taxonomy" id="223389"/>
    <lineage>
        <taxon>Bacteria</taxon>
        <taxon>Pseudomonadati</taxon>
        <taxon>Pseudomonadota</taxon>
        <taxon>Alphaproteobacteria</taxon>
        <taxon>Hyphomicrobiales</taxon>
        <taxon>Xanthobacteraceae</taxon>
        <taxon>Ancylobacter</taxon>
    </lineage>
</organism>
<comment type="subcellular location">
    <subcellularLocation>
        <location evidence="1">Cell membrane</location>
        <topology evidence="1">Multi-pass membrane protein</topology>
    </subcellularLocation>
</comment>
<name>A0ABU0DNC4_9HYPH</name>
<dbReference type="Proteomes" id="UP001238467">
    <property type="component" value="Unassembled WGS sequence"/>
</dbReference>
<dbReference type="InterPro" id="IPR001851">
    <property type="entry name" value="ABC_transp_permease"/>
</dbReference>
<evidence type="ECO:0000256" key="7">
    <source>
        <dbReference type="ARBA" id="ARBA00023136"/>
    </source>
</evidence>
<gene>
    <name evidence="10" type="ORF">J2S76_004262</name>
</gene>
<evidence type="ECO:0000313" key="10">
    <source>
        <dbReference type="EMBL" id="MDQ0349811.1"/>
    </source>
</evidence>
<dbReference type="Pfam" id="PF02653">
    <property type="entry name" value="BPD_transp_2"/>
    <property type="match status" value="1"/>
</dbReference>
<dbReference type="EMBL" id="JAUSUH010000012">
    <property type="protein sequence ID" value="MDQ0349811.1"/>
    <property type="molecule type" value="Genomic_DNA"/>
</dbReference>
<keyword evidence="11" id="KW-1185">Reference proteome</keyword>